<proteinExistence type="predicted"/>
<dbReference type="NCBIfam" id="TIGR01891">
    <property type="entry name" value="amidohydrolases"/>
    <property type="match status" value="1"/>
</dbReference>
<evidence type="ECO:0000256" key="2">
    <source>
        <dbReference type="PIRSR" id="PIRSR005962-1"/>
    </source>
</evidence>
<dbReference type="InterPro" id="IPR002933">
    <property type="entry name" value="Peptidase_M20"/>
</dbReference>
<name>S3CF47_9BURK</name>
<dbReference type="PIRSF" id="PIRSF005962">
    <property type="entry name" value="Pept_M20D_amidohydro"/>
    <property type="match status" value="1"/>
</dbReference>
<accession>S3CF47</accession>
<dbReference type="Proteomes" id="UP000014400">
    <property type="component" value="Unassembled WGS sequence"/>
</dbReference>
<keyword evidence="1 4" id="KW-0378">Hydrolase</keyword>
<protein>
    <submittedName>
        <fullName evidence="4">Amidohydrolase</fullName>
    </submittedName>
</protein>
<dbReference type="STRING" id="1203554.HMPREF1476_01176"/>
<comment type="cofactor">
    <cofactor evidence="2">
        <name>Mn(2+)</name>
        <dbReference type="ChEBI" id="CHEBI:29035"/>
    </cofactor>
    <text evidence="2">The Mn(2+) ion enhances activity.</text>
</comment>
<dbReference type="EMBL" id="ATCF01000017">
    <property type="protein sequence ID" value="EPD99139.1"/>
    <property type="molecule type" value="Genomic_DNA"/>
</dbReference>
<dbReference type="Gene3D" id="3.30.70.360">
    <property type="match status" value="1"/>
</dbReference>
<feature type="binding site" evidence="2">
    <location>
        <position position="143"/>
    </location>
    <ligand>
        <name>Mn(2+)</name>
        <dbReference type="ChEBI" id="CHEBI:29035"/>
        <label>2</label>
    </ligand>
</feature>
<keyword evidence="2" id="KW-0464">Manganese</keyword>
<dbReference type="PANTHER" id="PTHR11014:SF63">
    <property type="entry name" value="METALLOPEPTIDASE, PUTATIVE (AFU_ORTHOLOGUE AFUA_6G09600)-RELATED"/>
    <property type="match status" value="1"/>
</dbReference>
<dbReference type="GO" id="GO:0050118">
    <property type="term" value="F:N-acetyldiaminopimelate deacetylase activity"/>
    <property type="evidence" value="ECO:0007669"/>
    <property type="project" value="UniProtKB-ARBA"/>
</dbReference>
<dbReference type="RefSeq" id="WP_005428977.1">
    <property type="nucleotide sequence ID" value="NZ_KE150480.1"/>
</dbReference>
<dbReference type="eggNOG" id="COG1473">
    <property type="taxonomic scope" value="Bacteria"/>
</dbReference>
<dbReference type="Gene3D" id="3.40.630.10">
    <property type="entry name" value="Zn peptidases"/>
    <property type="match status" value="1"/>
</dbReference>
<feature type="binding site" evidence="2">
    <location>
        <position position="169"/>
    </location>
    <ligand>
        <name>Mn(2+)</name>
        <dbReference type="ChEBI" id="CHEBI:29035"/>
        <label>2</label>
    </ligand>
</feature>
<keyword evidence="2" id="KW-0479">Metal-binding</keyword>
<evidence type="ECO:0000259" key="3">
    <source>
        <dbReference type="Pfam" id="PF07687"/>
    </source>
</evidence>
<dbReference type="Pfam" id="PF01546">
    <property type="entry name" value="Peptidase_M20"/>
    <property type="match status" value="1"/>
</dbReference>
<reference evidence="4 5" key="1">
    <citation type="submission" date="2013-04" db="EMBL/GenBank/DDBJ databases">
        <title>The Genome Sequence of Sutterella wadsworthensis HGA0223.</title>
        <authorList>
            <consortium name="The Broad Institute Genomics Platform"/>
            <person name="Earl A."/>
            <person name="Ward D."/>
            <person name="Feldgarden M."/>
            <person name="Gevers D."/>
            <person name="Schmidt T.M."/>
            <person name="Dover J."/>
            <person name="Dai D."/>
            <person name="Walker B."/>
            <person name="Young S."/>
            <person name="Zeng Q."/>
            <person name="Gargeya S."/>
            <person name="Fitzgerald M."/>
            <person name="Haas B."/>
            <person name="Abouelleil A."/>
            <person name="Allen A.W."/>
            <person name="Alvarado L."/>
            <person name="Arachchi H.M."/>
            <person name="Berlin A.M."/>
            <person name="Chapman S.B."/>
            <person name="Gainer-Dewar J."/>
            <person name="Goldberg J."/>
            <person name="Griggs A."/>
            <person name="Gujja S."/>
            <person name="Hansen M."/>
            <person name="Howarth C."/>
            <person name="Imamovic A."/>
            <person name="Ireland A."/>
            <person name="Larimer J."/>
            <person name="McCowan C."/>
            <person name="Murphy C."/>
            <person name="Pearson M."/>
            <person name="Poon T.W."/>
            <person name="Priest M."/>
            <person name="Roberts A."/>
            <person name="Saif S."/>
            <person name="Shea T."/>
            <person name="Sisk P."/>
            <person name="Sykes S."/>
            <person name="Wortman J."/>
            <person name="Nusbaum C."/>
            <person name="Birren B."/>
        </authorList>
    </citation>
    <scope>NUCLEOTIDE SEQUENCE [LARGE SCALE GENOMIC DNA]</scope>
    <source>
        <strain evidence="4 5">HGA0223</strain>
    </source>
</reference>
<evidence type="ECO:0000313" key="5">
    <source>
        <dbReference type="Proteomes" id="UP000014400"/>
    </source>
</evidence>
<dbReference type="AlphaFoldDB" id="S3CF47"/>
<organism evidence="4 5">
    <name type="scientific">Sutterella wadsworthensis HGA0223</name>
    <dbReference type="NCBI Taxonomy" id="1203554"/>
    <lineage>
        <taxon>Bacteria</taxon>
        <taxon>Pseudomonadati</taxon>
        <taxon>Pseudomonadota</taxon>
        <taxon>Betaproteobacteria</taxon>
        <taxon>Burkholderiales</taxon>
        <taxon>Sutterellaceae</taxon>
        <taxon>Sutterella</taxon>
    </lineage>
</organism>
<sequence>MAEFMYADRIPAEILAWGNELAQIRRDIHQHPELGFDTSRTCGVIATKLSEWGVEFDDKLVEGGVIAVVNGNASGPTVALRADMDALAMPDESENAWRSETSQRCHACGHDGHVTWLLGAVRALHAHPNFPGRVLAVFQPAEEIGRGARSVVAAGVLEKYKPLEIYGAHASPVFPKGQIGIQAGPVQASCDFFYITLKGRGAHAARPHTTLDPIPTAALLSESLQTIVSRKVNPIEPAVLSICAVQAGNLRAPNVIPNELQLSGTIRTFNPEVRALIETEMRRMTEHIALAQGLGHEVRIDHLTPPLINSPVCADAAKRVAQRLFGPGCPQPVPMSMAGEDFAEYANRIPGIQTYIGMADETHQAAIHNPKFDFNDEILPLAVCFLSEIARSRLTELTH</sequence>
<dbReference type="InterPro" id="IPR036264">
    <property type="entry name" value="Bact_exopeptidase_dim_dom"/>
</dbReference>
<dbReference type="GO" id="GO:0046872">
    <property type="term" value="F:metal ion binding"/>
    <property type="evidence" value="ECO:0007669"/>
    <property type="project" value="UniProtKB-KW"/>
</dbReference>
<dbReference type="GO" id="GO:0019877">
    <property type="term" value="P:diaminopimelate biosynthetic process"/>
    <property type="evidence" value="ECO:0007669"/>
    <property type="project" value="UniProtKB-ARBA"/>
</dbReference>
<feature type="binding site" evidence="2">
    <location>
        <position position="110"/>
    </location>
    <ligand>
        <name>Mn(2+)</name>
        <dbReference type="ChEBI" id="CHEBI:29035"/>
        <label>2</label>
    </ligand>
</feature>
<dbReference type="HOGENOM" id="CLU_023257_1_1_4"/>
<feature type="binding site" evidence="2">
    <location>
        <position position="368"/>
    </location>
    <ligand>
        <name>Mn(2+)</name>
        <dbReference type="ChEBI" id="CHEBI:29035"/>
        <label>2</label>
    </ligand>
</feature>
<dbReference type="PANTHER" id="PTHR11014">
    <property type="entry name" value="PEPTIDASE M20 FAMILY MEMBER"/>
    <property type="match status" value="1"/>
</dbReference>
<comment type="caution">
    <text evidence="4">The sequence shown here is derived from an EMBL/GenBank/DDBJ whole genome shotgun (WGS) entry which is preliminary data.</text>
</comment>
<dbReference type="PATRIC" id="fig|1203554.3.peg.1220"/>
<gene>
    <name evidence="4" type="ORF">HMPREF1476_01176</name>
</gene>
<dbReference type="Pfam" id="PF07687">
    <property type="entry name" value="M20_dimer"/>
    <property type="match status" value="1"/>
</dbReference>
<dbReference type="SUPFAM" id="SSF55031">
    <property type="entry name" value="Bacterial exopeptidase dimerisation domain"/>
    <property type="match status" value="1"/>
</dbReference>
<dbReference type="InterPro" id="IPR011650">
    <property type="entry name" value="Peptidase_M20_dimer"/>
</dbReference>
<feature type="binding site" evidence="2">
    <location>
        <position position="108"/>
    </location>
    <ligand>
        <name>Mn(2+)</name>
        <dbReference type="ChEBI" id="CHEBI:29035"/>
        <label>2</label>
    </ligand>
</feature>
<dbReference type="InterPro" id="IPR017439">
    <property type="entry name" value="Amidohydrolase"/>
</dbReference>
<dbReference type="SUPFAM" id="SSF53187">
    <property type="entry name" value="Zn-dependent exopeptidases"/>
    <property type="match status" value="1"/>
</dbReference>
<evidence type="ECO:0000256" key="1">
    <source>
        <dbReference type="ARBA" id="ARBA00022801"/>
    </source>
</evidence>
<keyword evidence="5" id="KW-1185">Reference proteome</keyword>
<feature type="domain" description="Peptidase M20 dimerisation" evidence="3">
    <location>
        <begin position="194"/>
        <end position="283"/>
    </location>
</feature>
<evidence type="ECO:0000313" key="4">
    <source>
        <dbReference type="EMBL" id="EPD99139.1"/>
    </source>
</evidence>
<dbReference type="FunFam" id="3.30.70.360:FF:000001">
    <property type="entry name" value="N-acetyldiaminopimelate deacetylase"/>
    <property type="match status" value="1"/>
</dbReference>